<proteinExistence type="predicted"/>
<reference evidence="2" key="1">
    <citation type="submission" date="2014-07" db="EMBL/GenBank/DDBJ databases">
        <authorList>
            <person name="Martin A.A"/>
            <person name="De Silva N."/>
        </authorList>
    </citation>
    <scope>NUCLEOTIDE SEQUENCE</scope>
</reference>
<reference evidence="3" key="2">
    <citation type="submission" date="2015-08" db="UniProtKB">
        <authorList>
            <consortium name="WormBaseParasite"/>
        </authorList>
    </citation>
    <scope>IDENTIFICATION</scope>
</reference>
<dbReference type="Proteomes" id="UP000035680">
    <property type="component" value="Unassembled WGS sequence"/>
</dbReference>
<dbReference type="AlphaFoldDB" id="A0A0K0F536"/>
<evidence type="ECO:0000259" key="1">
    <source>
        <dbReference type="PROSITE" id="PS50994"/>
    </source>
</evidence>
<dbReference type="InterPro" id="IPR001584">
    <property type="entry name" value="Integrase_cat-core"/>
</dbReference>
<sequence length="177" mass="20518">MKTCTIKKTLSSIIDTYGVWREIMCDQQSCFMSEEIDVYMKEKGIIKLTSIPYEHPTNGPAERSIRSLKDNLEKFYLEGKSKTEALTQALSKSRVTPYKNKKTLLQLFFDNSTSDFVNILPESKNNKIEKLFVEGYYKKRPVLASGWSECQILMKINNNSFNILTDTGNFLSRRRML</sequence>
<accession>A0A0K0F536</accession>
<dbReference type="GO" id="GO:0015074">
    <property type="term" value="P:DNA integration"/>
    <property type="evidence" value="ECO:0007669"/>
    <property type="project" value="InterPro"/>
</dbReference>
<dbReference type="WBParaSite" id="SVE_0392600.1">
    <property type="protein sequence ID" value="SVE_0392600.1"/>
    <property type="gene ID" value="SVE_0392600"/>
</dbReference>
<dbReference type="InterPro" id="IPR050951">
    <property type="entry name" value="Retrovirus_Pol_polyprotein"/>
</dbReference>
<dbReference type="SUPFAM" id="SSF53098">
    <property type="entry name" value="Ribonuclease H-like"/>
    <property type="match status" value="1"/>
</dbReference>
<keyword evidence="2" id="KW-1185">Reference proteome</keyword>
<evidence type="ECO:0000313" key="3">
    <source>
        <dbReference type="WBParaSite" id="SVE_0392600.1"/>
    </source>
</evidence>
<dbReference type="STRING" id="75913.A0A0K0F536"/>
<name>A0A0K0F536_STRVS</name>
<feature type="domain" description="Integrase catalytic" evidence="1">
    <location>
        <begin position="1"/>
        <end position="129"/>
    </location>
</feature>
<dbReference type="PANTHER" id="PTHR37984">
    <property type="entry name" value="PROTEIN CBG26694"/>
    <property type="match status" value="1"/>
</dbReference>
<dbReference type="PANTHER" id="PTHR37984:SF5">
    <property type="entry name" value="PROTEIN NYNRIN-LIKE"/>
    <property type="match status" value="1"/>
</dbReference>
<evidence type="ECO:0000313" key="2">
    <source>
        <dbReference type="Proteomes" id="UP000035680"/>
    </source>
</evidence>
<dbReference type="InterPro" id="IPR036397">
    <property type="entry name" value="RNaseH_sf"/>
</dbReference>
<dbReference type="PROSITE" id="PS50994">
    <property type="entry name" value="INTEGRASE"/>
    <property type="match status" value="1"/>
</dbReference>
<dbReference type="GO" id="GO:0003676">
    <property type="term" value="F:nucleic acid binding"/>
    <property type="evidence" value="ECO:0007669"/>
    <property type="project" value="InterPro"/>
</dbReference>
<protein>
    <submittedName>
        <fullName evidence="3">Integrase catalytic domain-containing protein</fullName>
    </submittedName>
</protein>
<dbReference type="Gene3D" id="3.30.420.10">
    <property type="entry name" value="Ribonuclease H-like superfamily/Ribonuclease H"/>
    <property type="match status" value="1"/>
</dbReference>
<dbReference type="InterPro" id="IPR012337">
    <property type="entry name" value="RNaseH-like_sf"/>
</dbReference>
<organism evidence="2 3">
    <name type="scientific">Strongyloides venezuelensis</name>
    <name type="common">Threadworm</name>
    <dbReference type="NCBI Taxonomy" id="75913"/>
    <lineage>
        <taxon>Eukaryota</taxon>
        <taxon>Metazoa</taxon>
        <taxon>Ecdysozoa</taxon>
        <taxon>Nematoda</taxon>
        <taxon>Chromadorea</taxon>
        <taxon>Rhabditida</taxon>
        <taxon>Tylenchina</taxon>
        <taxon>Panagrolaimomorpha</taxon>
        <taxon>Strongyloidoidea</taxon>
        <taxon>Strongyloididae</taxon>
        <taxon>Strongyloides</taxon>
    </lineage>
</organism>